<dbReference type="RefSeq" id="WP_228874375.1">
    <property type="nucleotide sequence ID" value="NZ_CAJQYZ010000001.1"/>
</dbReference>
<name>A0A9N8RSA1_9BURK</name>
<keyword evidence="2" id="KW-1185">Reference proteome</keyword>
<protein>
    <submittedName>
        <fullName evidence="1">Uncharacterized protein</fullName>
    </submittedName>
</protein>
<accession>A0A9N8RSA1</accession>
<comment type="caution">
    <text evidence="1">The sequence shown here is derived from an EMBL/GenBank/DDBJ whole genome shotgun (WGS) entry which is preliminary data.</text>
</comment>
<evidence type="ECO:0000313" key="1">
    <source>
        <dbReference type="EMBL" id="CAG4886952.1"/>
    </source>
</evidence>
<dbReference type="Proteomes" id="UP000789704">
    <property type="component" value="Unassembled WGS sequence"/>
</dbReference>
<proteinExistence type="predicted"/>
<organism evidence="1 2">
    <name type="scientific">Paraburkholderia saeva</name>
    <dbReference type="NCBI Taxonomy" id="2777537"/>
    <lineage>
        <taxon>Bacteria</taxon>
        <taxon>Pseudomonadati</taxon>
        <taxon>Pseudomonadota</taxon>
        <taxon>Betaproteobacteria</taxon>
        <taxon>Burkholderiales</taxon>
        <taxon>Burkholderiaceae</taxon>
        <taxon>Paraburkholderia</taxon>
    </lineage>
</organism>
<sequence length="82" mass="8967">MRGYRNAGLVKIYAIVEADATHPMRYLLEKPGPDGSPWTLDPSKARRFGGFEGFDFLGRALERGLELAMLPLDGDVDGGEGQ</sequence>
<reference evidence="1" key="1">
    <citation type="submission" date="2021-04" db="EMBL/GenBank/DDBJ databases">
        <authorList>
            <person name="Vanwijnsberghe S."/>
        </authorList>
    </citation>
    <scope>NUCLEOTIDE SEQUENCE</scope>
    <source>
        <strain evidence="1">LMG 31841</strain>
    </source>
</reference>
<gene>
    <name evidence="1" type="ORF">LMG31841_00300</name>
</gene>
<dbReference type="AlphaFoldDB" id="A0A9N8RSA1"/>
<dbReference type="EMBL" id="CAJQZC010000001">
    <property type="protein sequence ID" value="CAG4886952.1"/>
    <property type="molecule type" value="Genomic_DNA"/>
</dbReference>
<evidence type="ECO:0000313" key="2">
    <source>
        <dbReference type="Proteomes" id="UP000789704"/>
    </source>
</evidence>